<evidence type="ECO:0000313" key="3">
    <source>
        <dbReference type="EMBL" id="GDY79408.1"/>
    </source>
</evidence>
<feature type="compositionally biased region" description="Basic and acidic residues" evidence="1">
    <location>
        <begin position="67"/>
        <end position="77"/>
    </location>
</feature>
<name>A0A4D4N4F8_STRAX</name>
<feature type="region of interest" description="Disordered" evidence="1">
    <location>
        <begin position="47"/>
        <end position="77"/>
    </location>
</feature>
<dbReference type="Proteomes" id="UP000299211">
    <property type="component" value="Unassembled WGS sequence"/>
</dbReference>
<gene>
    <name evidence="2" type="ORF">SAV14893_085530</name>
    <name evidence="3" type="ORF">SAV31267_088930</name>
</gene>
<dbReference type="GeneID" id="43933259"/>
<evidence type="ECO:0000256" key="1">
    <source>
        <dbReference type="SAM" id="MobiDB-lite"/>
    </source>
</evidence>
<reference evidence="3 4" key="1">
    <citation type="submission" date="2019-04" db="EMBL/GenBank/DDBJ databases">
        <title>Draft genome sequences of Streptomyces avermitilis ATCC 31267.</title>
        <authorList>
            <person name="Komaki H."/>
            <person name="Tamura T."/>
            <person name="Hosoyama A."/>
        </authorList>
    </citation>
    <scope>NUCLEOTIDE SEQUENCE [LARGE SCALE GENOMIC DNA]</scope>
    <source>
        <strain evidence="3 4">ATCC 31267</strain>
    </source>
</reference>
<dbReference type="Proteomes" id="UP000302139">
    <property type="component" value="Unassembled WGS sequence"/>
</dbReference>
<dbReference type="EMBL" id="BJHX01000002">
    <property type="protein sequence ID" value="GDY69160.1"/>
    <property type="molecule type" value="Genomic_DNA"/>
</dbReference>
<dbReference type="RefSeq" id="WP_010982333.1">
    <property type="nucleotide sequence ID" value="NZ_BAABTN010000064.1"/>
</dbReference>
<protein>
    <submittedName>
        <fullName evidence="3">Uncharacterized protein</fullName>
    </submittedName>
</protein>
<reference evidence="2 5" key="2">
    <citation type="submission" date="2019-04" db="EMBL/GenBank/DDBJ databases">
        <title>Draft genome sequences of Streptomyces avermitilis NBRC 14893.</title>
        <authorList>
            <person name="Komaki H."/>
            <person name="Tamura T."/>
            <person name="Hosoyama A."/>
        </authorList>
    </citation>
    <scope>NUCLEOTIDE SEQUENCE [LARGE SCALE GENOMIC DNA]</scope>
    <source>
        <strain evidence="2 5">NBRC 14893</strain>
    </source>
</reference>
<evidence type="ECO:0000313" key="4">
    <source>
        <dbReference type="Proteomes" id="UP000299211"/>
    </source>
</evidence>
<evidence type="ECO:0000313" key="5">
    <source>
        <dbReference type="Proteomes" id="UP000302139"/>
    </source>
</evidence>
<proteinExistence type="predicted"/>
<organism evidence="3 4">
    <name type="scientific">Streptomyces avermitilis</name>
    <dbReference type="NCBI Taxonomy" id="33903"/>
    <lineage>
        <taxon>Bacteria</taxon>
        <taxon>Bacillati</taxon>
        <taxon>Actinomycetota</taxon>
        <taxon>Actinomycetes</taxon>
        <taxon>Kitasatosporales</taxon>
        <taxon>Streptomycetaceae</taxon>
        <taxon>Streptomyces</taxon>
    </lineage>
</organism>
<dbReference type="AlphaFoldDB" id="A0A4D4N4F8"/>
<accession>A0A4D4N4F8</accession>
<sequence>MLGLARSAHDLVVFLEAAAGPPDPGELLDDPSGVEWRGGRPLQWTSIACGRTPDAGRRMRSVGRGAADGDVRRWTDG</sequence>
<evidence type="ECO:0000313" key="2">
    <source>
        <dbReference type="EMBL" id="GDY69160.1"/>
    </source>
</evidence>
<dbReference type="EMBL" id="BJHY01000002">
    <property type="protein sequence ID" value="GDY79408.1"/>
    <property type="molecule type" value="Genomic_DNA"/>
</dbReference>
<comment type="caution">
    <text evidence="3">The sequence shown here is derived from an EMBL/GenBank/DDBJ whole genome shotgun (WGS) entry which is preliminary data.</text>
</comment>